<dbReference type="EMBL" id="GDID01004251">
    <property type="protein sequence ID" value="JAP92355.1"/>
    <property type="molecule type" value="Transcribed_RNA"/>
</dbReference>
<organism evidence="2">
    <name type="scientific">Trepomonas sp. PC1</name>
    <dbReference type="NCBI Taxonomy" id="1076344"/>
    <lineage>
        <taxon>Eukaryota</taxon>
        <taxon>Metamonada</taxon>
        <taxon>Diplomonadida</taxon>
        <taxon>Hexamitidae</taxon>
        <taxon>Hexamitinae</taxon>
        <taxon>Trepomonas</taxon>
    </lineage>
</organism>
<evidence type="ECO:0000256" key="1">
    <source>
        <dbReference type="SAM" id="Phobius"/>
    </source>
</evidence>
<accession>A0A146K9D9</accession>
<proteinExistence type="predicted"/>
<sequence>MFLTYSLNFDLCRMNSLQKAYPIQTALQCIQAPTINQYLLDQTHQSVKSLMDLHVFNEKAKYAPSPYKQVDIMKRLDDLYAKTADQNISAFDYYSNLSQIFLDLKDPHTMHYKPKFFSHFSLIFPFQFVYEKNQWFAHYFHNDSQFYQNQILYEDLFGSLNLNQLDRITKINNADPLDFLTSFADLNSYSSKTSHSRLNFELGGNLYQKRLDLYNIPQTQKLCIEFLSGTKLYFQFLVKTEIVVKNSAEAVKMFNMEIRTEQDGEKQDSAEQLLVKDYGTAQQNTEDPDFKLIIESNGFFKMYNYGNRTVLAVNSFNPPNYMNALKDLLKLMQKLKQTEINRLYISVMSNPGGVINLGHVLFSGLFSESYPFYGRYSIRKTPIASLLAKARASIFNHHRSKYITGEQIADWYNTTFEQNYTDYYSFDGDNSADVLHITKQIYNTRLNLQPNKVVLFTDGKCASTCACFSKHILELDLAYSYFVGGSRSNDQFDVSSYAGGQVQDSNGFESTVKSLNKSLLTEKEYQELKAIFIPHGGLQRFAMQQIYSYDITKPVKTLEYTAVETKKQIKIYPEVMNWQSSVTFRKIIDQIELNFSENQWYGEVCKRDNHQIYRTFENGCELFGCEFGFYQNETGHCIQRKDQYLSEAGLPQGTVVFLAIGSVVALVLIVFIVLCIVKPELFKKKTTDETDQLVEEGMVLTD</sequence>
<dbReference type="AlphaFoldDB" id="A0A146K9D9"/>
<keyword evidence="1" id="KW-0812">Transmembrane</keyword>
<feature type="transmembrane region" description="Helical" evidence="1">
    <location>
        <begin position="655"/>
        <end position="677"/>
    </location>
</feature>
<protein>
    <submittedName>
        <fullName evidence="2">Uncharacterized protein</fullName>
    </submittedName>
</protein>
<keyword evidence="1" id="KW-0472">Membrane</keyword>
<dbReference type="InterPro" id="IPR052766">
    <property type="entry name" value="S41A_metabolite_peptidase"/>
</dbReference>
<dbReference type="PANTHER" id="PTHR37049">
    <property type="entry name" value="PEPTIDASE S41 FAMILY PROTEIN"/>
    <property type="match status" value="1"/>
</dbReference>
<keyword evidence="1" id="KW-1133">Transmembrane helix</keyword>
<gene>
    <name evidence="2" type="ORF">TPC1_15734</name>
</gene>
<dbReference type="PANTHER" id="PTHR37049:SF4">
    <property type="entry name" value="RHODANESE DOMAIN-CONTAINING PROTEIN"/>
    <property type="match status" value="1"/>
</dbReference>
<dbReference type="Gene3D" id="3.90.226.10">
    <property type="entry name" value="2-enoyl-CoA Hydratase, Chain A, domain 1"/>
    <property type="match status" value="1"/>
</dbReference>
<dbReference type="InterPro" id="IPR029045">
    <property type="entry name" value="ClpP/crotonase-like_dom_sf"/>
</dbReference>
<evidence type="ECO:0000313" key="2">
    <source>
        <dbReference type="EMBL" id="JAP92355.1"/>
    </source>
</evidence>
<reference evidence="2" key="1">
    <citation type="submission" date="2015-07" db="EMBL/GenBank/DDBJ databases">
        <title>Adaptation to a free-living lifestyle via gene acquisitions in the diplomonad Trepomonas sp. PC1.</title>
        <authorList>
            <person name="Xu F."/>
            <person name="Jerlstrom-Hultqvist J."/>
            <person name="Kolisko M."/>
            <person name="Simpson A.G.B."/>
            <person name="Roger A.J."/>
            <person name="Svard S.G."/>
            <person name="Andersson J.O."/>
        </authorList>
    </citation>
    <scope>NUCLEOTIDE SEQUENCE</scope>
    <source>
        <strain evidence="2">PC1</strain>
    </source>
</reference>
<name>A0A146K9D9_9EUKA</name>
<dbReference type="SUPFAM" id="SSF52096">
    <property type="entry name" value="ClpP/crotonase"/>
    <property type="match status" value="1"/>
</dbReference>